<dbReference type="Proteomes" id="UP000516957">
    <property type="component" value="Unassembled WGS sequence"/>
</dbReference>
<protein>
    <submittedName>
        <fullName evidence="2">Uncharacterized protein</fullName>
    </submittedName>
</protein>
<keyword evidence="1" id="KW-1133">Transmembrane helix</keyword>
<evidence type="ECO:0000313" key="3">
    <source>
        <dbReference type="Proteomes" id="UP000516957"/>
    </source>
</evidence>
<dbReference type="AlphaFoldDB" id="A0A7Y9F4S2"/>
<name>A0A7Y9F4S2_9ACTN</name>
<organism evidence="2 3">
    <name type="scientific">Nocardioides marinisabuli</name>
    <dbReference type="NCBI Taxonomy" id="419476"/>
    <lineage>
        <taxon>Bacteria</taxon>
        <taxon>Bacillati</taxon>
        <taxon>Actinomycetota</taxon>
        <taxon>Actinomycetes</taxon>
        <taxon>Propionibacteriales</taxon>
        <taxon>Nocardioidaceae</taxon>
        <taxon>Nocardioides</taxon>
    </lineage>
</organism>
<dbReference type="RefSeq" id="WP_179617041.1">
    <property type="nucleotide sequence ID" value="NZ_CP059163.1"/>
</dbReference>
<gene>
    <name evidence="2" type="ORF">BKA08_003861</name>
</gene>
<feature type="transmembrane region" description="Helical" evidence="1">
    <location>
        <begin position="43"/>
        <end position="64"/>
    </location>
</feature>
<evidence type="ECO:0000256" key="1">
    <source>
        <dbReference type="SAM" id="Phobius"/>
    </source>
</evidence>
<comment type="caution">
    <text evidence="2">The sequence shown here is derived from an EMBL/GenBank/DDBJ whole genome shotgun (WGS) entry which is preliminary data.</text>
</comment>
<keyword evidence="1" id="KW-0812">Transmembrane</keyword>
<feature type="transmembrane region" description="Helical" evidence="1">
    <location>
        <begin position="12"/>
        <end position="31"/>
    </location>
</feature>
<evidence type="ECO:0000313" key="2">
    <source>
        <dbReference type="EMBL" id="NYD59623.1"/>
    </source>
</evidence>
<accession>A0A7Y9F4S2</accession>
<keyword evidence="1" id="KW-0472">Membrane</keyword>
<proteinExistence type="predicted"/>
<reference evidence="2 3" key="1">
    <citation type="submission" date="2020-07" db="EMBL/GenBank/DDBJ databases">
        <title>Sequencing the genomes of 1000 actinobacteria strains.</title>
        <authorList>
            <person name="Klenk H.-P."/>
        </authorList>
    </citation>
    <scope>NUCLEOTIDE SEQUENCE [LARGE SCALE GENOMIC DNA]</scope>
    <source>
        <strain evidence="2 3">DSM 18965</strain>
    </source>
</reference>
<keyword evidence="3" id="KW-1185">Reference proteome</keyword>
<sequence length="154" mass="16095">MQNNLGRLGGQLGVLLTLLGLLIIFFGWNGAASTDYVPAQFPYLISGGIVGIAVVVVGAAMILVQNFRTDMARLEAAVERVALAVERQGADAGAAGAGLDSYVVAGSESYHRVECALPEARAEAHLVPLTDVAGSTLQACRVCQPPTFGRLERI</sequence>
<dbReference type="EMBL" id="JACCBE010000001">
    <property type="protein sequence ID" value="NYD59623.1"/>
    <property type="molecule type" value="Genomic_DNA"/>
</dbReference>